<name>A0A2P6RGL6_ROSCH</name>
<sequence length="189" mass="21439">MAGNLRVLVQQSLLVARRLLPESRPLALIPTSQSSPLAVQKKSSPLALQIYRPLSTISGHTPHDEASVPVDSLIRFLPLTSSYTAQYDYILRAIRDDCLNAVCCFYAGSPPMHLPLIVQAFVERFPHVKIYHFLVFTLRQNNDTYEAAMRMLNVTRTPLFHFFRNGKQVDQLVGESIVLLDKTLKNLYK</sequence>
<organism evidence="1 2">
    <name type="scientific">Rosa chinensis</name>
    <name type="common">China rose</name>
    <dbReference type="NCBI Taxonomy" id="74649"/>
    <lineage>
        <taxon>Eukaryota</taxon>
        <taxon>Viridiplantae</taxon>
        <taxon>Streptophyta</taxon>
        <taxon>Embryophyta</taxon>
        <taxon>Tracheophyta</taxon>
        <taxon>Spermatophyta</taxon>
        <taxon>Magnoliopsida</taxon>
        <taxon>eudicotyledons</taxon>
        <taxon>Gunneridae</taxon>
        <taxon>Pentapetalae</taxon>
        <taxon>rosids</taxon>
        <taxon>fabids</taxon>
        <taxon>Rosales</taxon>
        <taxon>Rosaceae</taxon>
        <taxon>Rosoideae</taxon>
        <taxon>Rosoideae incertae sedis</taxon>
        <taxon>Rosa</taxon>
    </lineage>
</organism>
<dbReference type="Proteomes" id="UP000238479">
    <property type="component" value="Chromosome 3"/>
</dbReference>
<comment type="caution">
    <text evidence="1">The sequence shown here is derived from an EMBL/GenBank/DDBJ whole genome shotgun (WGS) entry which is preliminary data.</text>
</comment>
<dbReference type="CDD" id="cd02947">
    <property type="entry name" value="TRX_family"/>
    <property type="match status" value="1"/>
</dbReference>
<accession>A0A2P6RGL6</accession>
<gene>
    <name evidence="1" type="ORF">RchiOBHm_Chr3g0492741</name>
</gene>
<dbReference type="EMBL" id="PDCK01000041">
    <property type="protein sequence ID" value="PRQ45562.1"/>
    <property type="molecule type" value="Genomic_DNA"/>
</dbReference>
<keyword evidence="2" id="KW-1185">Reference proteome</keyword>
<dbReference type="InterPro" id="IPR036249">
    <property type="entry name" value="Thioredoxin-like_sf"/>
</dbReference>
<dbReference type="AlphaFoldDB" id="A0A2P6RGL6"/>
<dbReference type="SUPFAM" id="SSF52833">
    <property type="entry name" value="Thioredoxin-like"/>
    <property type="match status" value="1"/>
</dbReference>
<dbReference type="Gramene" id="PRQ45562">
    <property type="protein sequence ID" value="PRQ45562"/>
    <property type="gene ID" value="RchiOBHm_Chr3g0492741"/>
</dbReference>
<reference evidence="1 2" key="1">
    <citation type="journal article" date="2018" name="Nat. Genet.">
        <title>The Rosa genome provides new insights in the design of modern roses.</title>
        <authorList>
            <person name="Bendahmane M."/>
        </authorList>
    </citation>
    <scope>NUCLEOTIDE SEQUENCE [LARGE SCALE GENOMIC DNA]</scope>
    <source>
        <strain evidence="2">cv. Old Blush</strain>
    </source>
</reference>
<proteinExistence type="predicted"/>
<protein>
    <submittedName>
        <fullName evidence="1">Putative thioredoxin-like protein</fullName>
    </submittedName>
</protein>
<evidence type="ECO:0000313" key="2">
    <source>
        <dbReference type="Proteomes" id="UP000238479"/>
    </source>
</evidence>
<evidence type="ECO:0000313" key="1">
    <source>
        <dbReference type="EMBL" id="PRQ45562.1"/>
    </source>
</evidence>
<dbReference type="Gene3D" id="3.40.30.10">
    <property type="entry name" value="Glutaredoxin"/>
    <property type="match status" value="1"/>
</dbReference>